<protein>
    <submittedName>
        <fullName evidence="2">Uncharacterized protein</fullName>
    </submittedName>
</protein>
<dbReference type="RefSeq" id="WP_207396370.1">
    <property type="nucleotide sequence ID" value="NZ_JABRWO010000005.1"/>
</dbReference>
<feature type="compositionally biased region" description="Polar residues" evidence="1">
    <location>
        <begin position="77"/>
        <end position="92"/>
    </location>
</feature>
<dbReference type="Proteomes" id="UP000551616">
    <property type="component" value="Unassembled WGS sequence"/>
</dbReference>
<evidence type="ECO:0000256" key="1">
    <source>
        <dbReference type="SAM" id="MobiDB-lite"/>
    </source>
</evidence>
<gene>
    <name evidence="2" type="ORF">HOV93_20730</name>
</gene>
<dbReference type="EMBL" id="JABRWO010000005">
    <property type="protein sequence ID" value="MBA2114903.1"/>
    <property type="molecule type" value="Genomic_DNA"/>
</dbReference>
<proteinExistence type="predicted"/>
<evidence type="ECO:0000313" key="2">
    <source>
        <dbReference type="EMBL" id="MBA2114903.1"/>
    </source>
</evidence>
<sequence length="242" mass="25577">MTLIQGHPLKSQVCLTRLSAHLIAAALLVGGMHSASGQDAAGQRWSTNNPPTPASVHASEKPQDKDLRRLPPIDQEGASTPKPSFITPSEKTAATPEIAAKPQSVAMPAKKADPVNWSSPKVVIGPEGSSRTVSHEELVAAPQPQIKKSRYSSALQPKPAVSASTGQSRFTQAAPEKPKPEAKPPASKSSAPVFARVFDEEFETPGITQPEVATTNDDSLSPIFACRLLGLRATKSEANTLR</sequence>
<accession>A0A7V8V4P2</accession>
<reference evidence="2 3" key="1">
    <citation type="submission" date="2020-05" db="EMBL/GenBank/DDBJ databases">
        <title>Bremerella alba sp. nov., a novel planctomycete isolated from the surface of the macroalga Fucus spiralis.</title>
        <authorList>
            <person name="Godinho O."/>
            <person name="Botelho R."/>
            <person name="Albuquerque L."/>
            <person name="Wiegand S."/>
            <person name="Da Costa M.S."/>
            <person name="Lobo-Da-Cunha A."/>
            <person name="Jogler C."/>
            <person name="Lage O.M."/>
        </authorList>
    </citation>
    <scope>NUCLEOTIDE SEQUENCE [LARGE SCALE GENOMIC DNA]</scope>
    <source>
        <strain evidence="2 3">FF15</strain>
    </source>
</reference>
<feature type="region of interest" description="Disordered" evidence="1">
    <location>
        <begin position="35"/>
        <end position="195"/>
    </location>
</feature>
<name>A0A7V8V4P2_9BACT</name>
<dbReference type="AlphaFoldDB" id="A0A7V8V4P2"/>
<keyword evidence="3" id="KW-1185">Reference proteome</keyword>
<organism evidence="2 3">
    <name type="scientific">Bremerella alba</name>
    <dbReference type="NCBI Taxonomy" id="980252"/>
    <lineage>
        <taxon>Bacteria</taxon>
        <taxon>Pseudomonadati</taxon>
        <taxon>Planctomycetota</taxon>
        <taxon>Planctomycetia</taxon>
        <taxon>Pirellulales</taxon>
        <taxon>Pirellulaceae</taxon>
        <taxon>Bremerella</taxon>
    </lineage>
</organism>
<feature type="compositionally biased region" description="Basic and acidic residues" evidence="1">
    <location>
        <begin position="58"/>
        <end position="71"/>
    </location>
</feature>
<comment type="caution">
    <text evidence="2">The sequence shown here is derived from an EMBL/GenBank/DDBJ whole genome shotgun (WGS) entry which is preliminary data.</text>
</comment>
<evidence type="ECO:0000313" key="3">
    <source>
        <dbReference type="Proteomes" id="UP000551616"/>
    </source>
</evidence>
<feature type="compositionally biased region" description="Polar residues" evidence="1">
    <location>
        <begin position="162"/>
        <end position="171"/>
    </location>
</feature>